<organism evidence="2 3">
    <name type="scientific">Gigaspora margarita</name>
    <dbReference type="NCBI Taxonomy" id="4874"/>
    <lineage>
        <taxon>Eukaryota</taxon>
        <taxon>Fungi</taxon>
        <taxon>Fungi incertae sedis</taxon>
        <taxon>Mucoromycota</taxon>
        <taxon>Glomeromycotina</taxon>
        <taxon>Glomeromycetes</taxon>
        <taxon>Diversisporales</taxon>
        <taxon>Gigasporaceae</taxon>
        <taxon>Gigaspora</taxon>
    </lineage>
</organism>
<feature type="compositionally biased region" description="Acidic residues" evidence="1">
    <location>
        <begin position="200"/>
        <end position="209"/>
    </location>
</feature>
<evidence type="ECO:0000256" key="1">
    <source>
        <dbReference type="SAM" id="MobiDB-lite"/>
    </source>
</evidence>
<name>A0ABN7VCZ9_GIGMA</name>
<reference evidence="2 3" key="1">
    <citation type="submission" date="2021-06" db="EMBL/GenBank/DDBJ databases">
        <authorList>
            <person name="Kallberg Y."/>
            <person name="Tangrot J."/>
            <person name="Rosling A."/>
        </authorList>
    </citation>
    <scope>NUCLEOTIDE SEQUENCE [LARGE SCALE GENOMIC DNA]</scope>
    <source>
        <strain evidence="2 3">120-4 pot B 10/14</strain>
    </source>
</reference>
<keyword evidence="3" id="KW-1185">Reference proteome</keyword>
<dbReference type="Proteomes" id="UP000789901">
    <property type="component" value="Unassembled WGS sequence"/>
</dbReference>
<proteinExistence type="predicted"/>
<comment type="caution">
    <text evidence="2">The sequence shown here is derived from an EMBL/GenBank/DDBJ whole genome shotgun (WGS) entry which is preliminary data.</text>
</comment>
<feature type="region of interest" description="Disordered" evidence="1">
    <location>
        <begin position="181"/>
        <end position="209"/>
    </location>
</feature>
<accession>A0ABN7VCZ9</accession>
<evidence type="ECO:0000313" key="2">
    <source>
        <dbReference type="EMBL" id="CAG8758187.1"/>
    </source>
</evidence>
<evidence type="ECO:0000313" key="3">
    <source>
        <dbReference type="Proteomes" id="UP000789901"/>
    </source>
</evidence>
<gene>
    <name evidence="2" type="ORF">GMARGA_LOCUS17156</name>
</gene>
<sequence length="604" mass="69114">MVSVDNYMIQTPTSEWSLIGFLTYRKRQHDFTKSKDKEHYKYQMSLYAIQSSDSYTKAEKDRARDLLANFKDEVDKEIIQHFWIKEKQDVNVVLSYIFFRCLPCHLLIVLFQVKVDVPRERSKGLPNGEGCAAELLYTTAQEVGKQSQIIQQGITSTLRERDDFMENTRNKKQKTRVGMILPDGTVLPKPPPQPDFTARDDEDESSISVDDVDEEGIPQLDVVTDFMSTKAKKWALPSGKNVTDVVDINISQLAKSTKNKEKLTAVERATLRYCVSGLIDLSAHMRNWFSADDLEFMKKDYKTIMKPPDFEKEVNIFITEVEKMVRSDLSKAYKFCIERHANSVNNTCIYKISKIYGDFLFEVIDGTDMLECGKEIHTEVDVIAKACSYIVKGLIKGLNLHYKWGESFCPSSKSTNFEKGRKCDVRFLSISGIDLGEWEFSAHATATKAIEDRCRSARINQSILNSMLKLGLSDEQTKITKVQFLQIAGTYGQVLLEDLVNGFYVVIPGLSFELPTKLSQIQKLRSAETYEEIGNMLDGLDYGPNKLDSIFGINHVKLSHYKSEFIREPWWSPKTKTSSQLSIAVQKMDEVRQDVFYKEAFRSS</sequence>
<protein>
    <submittedName>
        <fullName evidence="2">6650_t:CDS:1</fullName>
    </submittedName>
</protein>
<dbReference type="EMBL" id="CAJVQB010012825">
    <property type="protein sequence ID" value="CAG8758187.1"/>
    <property type="molecule type" value="Genomic_DNA"/>
</dbReference>